<dbReference type="InParanoid" id="A0A1E7FQB8"/>
<accession>A0A1E7FQB8</accession>
<evidence type="ECO:0000259" key="7">
    <source>
        <dbReference type="PROSITE" id="PS50064"/>
    </source>
</evidence>
<dbReference type="InterPro" id="IPR036957">
    <property type="entry name" value="Znf_PARP_sf"/>
</dbReference>
<dbReference type="GO" id="GO:0008270">
    <property type="term" value="F:zinc ion binding"/>
    <property type="evidence" value="ECO:0007669"/>
    <property type="project" value="UniProtKB-KW"/>
</dbReference>
<feature type="compositionally biased region" description="Basic and acidic residues" evidence="6">
    <location>
        <begin position="122"/>
        <end position="131"/>
    </location>
</feature>
<comment type="subcellular location">
    <subcellularLocation>
        <location evidence="1">Nucleus</location>
    </subcellularLocation>
</comment>
<keyword evidence="9" id="KW-1185">Reference proteome</keyword>
<keyword evidence="4" id="KW-0862">Zinc</keyword>
<feature type="compositionally biased region" description="Low complexity" evidence="6">
    <location>
        <begin position="157"/>
        <end position="166"/>
    </location>
</feature>
<dbReference type="OrthoDB" id="205514at2759"/>
<evidence type="ECO:0000256" key="1">
    <source>
        <dbReference type="ARBA" id="ARBA00004123"/>
    </source>
</evidence>
<dbReference type="SUPFAM" id="SSF57716">
    <property type="entry name" value="Glucocorticoid receptor-like (DNA-binding domain)"/>
    <property type="match status" value="1"/>
</dbReference>
<dbReference type="KEGG" id="fcy:FRACYDRAFT_236379"/>
<dbReference type="SMART" id="SM01336">
    <property type="entry name" value="zf-PARP"/>
    <property type="match status" value="1"/>
</dbReference>
<keyword evidence="3" id="KW-0863">Zinc-finger</keyword>
<proteinExistence type="predicted"/>
<gene>
    <name evidence="8" type="ORF">FRACYDRAFT_236379</name>
</gene>
<evidence type="ECO:0000256" key="5">
    <source>
        <dbReference type="ARBA" id="ARBA00023242"/>
    </source>
</evidence>
<dbReference type="AlphaFoldDB" id="A0A1E7FQB8"/>
<feature type="region of interest" description="Disordered" evidence="6">
    <location>
        <begin position="92"/>
        <end position="166"/>
    </location>
</feature>
<evidence type="ECO:0000313" key="9">
    <source>
        <dbReference type="Proteomes" id="UP000095751"/>
    </source>
</evidence>
<feature type="region of interest" description="Disordered" evidence="6">
    <location>
        <begin position="376"/>
        <end position="400"/>
    </location>
</feature>
<dbReference type="Proteomes" id="UP000095751">
    <property type="component" value="Unassembled WGS sequence"/>
</dbReference>
<name>A0A1E7FQB8_9STRA</name>
<evidence type="ECO:0000256" key="6">
    <source>
        <dbReference type="SAM" id="MobiDB-lite"/>
    </source>
</evidence>
<dbReference type="Gene3D" id="3.30.1740.10">
    <property type="entry name" value="Zinc finger, PARP-type"/>
    <property type="match status" value="1"/>
</dbReference>
<reference evidence="8 9" key="1">
    <citation type="submission" date="2016-09" db="EMBL/GenBank/DDBJ databases">
        <title>Extensive genetic diversity and differential bi-allelic expression allows diatom success in the polar Southern Ocean.</title>
        <authorList>
            <consortium name="DOE Joint Genome Institute"/>
            <person name="Mock T."/>
            <person name="Otillar R.P."/>
            <person name="Strauss J."/>
            <person name="Dupont C."/>
            <person name="Frickenhaus S."/>
            <person name="Maumus F."/>
            <person name="Mcmullan M."/>
            <person name="Sanges R."/>
            <person name="Schmutz J."/>
            <person name="Toseland A."/>
            <person name="Valas R."/>
            <person name="Veluchamy A."/>
            <person name="Ward B.J."/>
            <person name="Allen A."/>
            <person name="Barry K."/>
            <person name="Falciatore A."/>
            <person name="Ferrante M."/>
            <person name="Fortunato A.E."/>
            <person name="Gloeckner G."/>
            <person name="Gruber A."/>
            <person name="Hipkin R."/>
            <person name="Janech M."/>
            <person name="Kroth P."/>
            <person name="Leese F."/>
            <person name="Lindquist E."/>
            <person name="Lyon B.R."/>
            <person name="Martin J."/>
            <person name="Mayer C."/>
            <person name="Parker M."/>
            <person name="Quesneville H."/>
            <person name="Raymond J."/>
            <person name="Uhlig C."/>
            <person name="Valentin K.U."/>
            <person name="Worden A.Z."/>
            <person name="Armbrust E.V."/>
            <person name="Bowler C."/>
            <person name="Green B."/>
            <person name="Moulton V."/>
            <person name="Van Oosterhout C."/>
            <person name="Grigoriev I."/>
        </authorList>
    </citation>
    <scope>NUCLEOTIDE SEQUENCE [LARGE SCALE GENOMIC DNA]</scope>
    <source>
        <strain evidence="8 9">CCMP1102</strain>
    </source>
</reference>
<feature type="compositionally biased region" description="Acidic residues" evidence="6">
    <location>
        <begin position="96"/>
        <end position="121"/>
    </location>
</feature>
<organism evidence="8 9">
    <name type="scientific">Fragilariopsis cylindrus CCMP1102</name>
    <dbReference type="NCBI Taxonomy" id="635003"/>
    <lineage>
        <taxon>Eukaryota</taxon>
        <taxon>Sar</taxon>
        <taxon>Stramenopiles</taxon>
        <taxon>Ochrophyta</taxon>
        <taxon>Bacillariophyta</taxon>
        <taxon>Bacillariophyceae</taxon>
        <taxon>Bacillariophycidae</taxon>
        <taxon>Bacillariales</taxon>
        <taxon>Bacillariaceae</taxon>
        <taxon>Fragilariopsis</taxon>
    </lineage>
</organism>
<protein>
    <recommendedName>
        <fullName evidence="7">PARP-type domain-containing protein</fullName>
    </recommendedName>
</protein>
<evidence type="ECO:0000256" key="3">
    <source>
        <dbReference type="ARBA" id="ARBA00022771"/>
    </source>
</evidence>
<dbReference type="PROSITE" id="PS50064">
    <property type="entry name" value="ZF_PARP_2"/>
    <property type="match status" value="1"/>
</dbReference>
<dbReference type="EMBL" id="KV784355">
    <property type="protein sequence ID" value="OEU20304.1"/>
    <property type="molecule type" value="Genomic_DNA"/>
</dbReference>
<feature type="domain" description="PARP-type" evidence="7">
    <location>
        <begin position="190"/>
        <end position="334"/>
    </location>
</feature>
<keyword evidence="2" id="KW-0479">Metal-binding</keyword>
<evidence type="ECO:0000256" key="4">
    <source>
        <dbReference type="ARBA" id="ARBA00022833"/>
    </source>
</evidence>
<sequence>MEVIQIKDTIDDVTNNQSGLMSEYEKLRFNKIKRNEDKLKELGLYKFAGKKKNNKVAQVLTKKKQLVDEFPQERRLSTRKRKSVINYREERVIPTYDDDDDDDADDINVNEVDEGSDDEDDYKVTEENDHNTDDEEDNEDTYIRVRPKKKTRKNAQTTPKTTTTVSTPTIDDRLRIAIEDDAEQIDGDGITIEFAKTGRSTCRKCRTKIDKGQPRVGMMAWIVGRNAMTWQHPICALQNIVVGYERSNQNKKGRCKATNVVFLKDDLKIGIKCHTAKSYYHLDGIRPVLDRILVSSSNDDNSDGFKLTIDQVEGNEKLMEDDQEKLKSVLKNLYEEKKKEPVVSESESLSESNDDNDSNSAAKKAVATAAAVVTGKVRHVKQKRQQQQQEQPQVGKKSGANGRVEWKWCGQKCYGTLLPSKETKTHCYARTHKGNIKTLAKGKEYWSLL</sequence>
<keyword evidence="5" id="KW-0539">Nucleus</keyword>
<feature type="region of interest" description="Disordered" evidence="6">
    <location>
        <begin position="341"/>
        <end position="363"/>
    </location>
</feature>
<dbReference type="GO" id="GO:0005634">
    <property type="term" value="C:nucleus"/>
    <property type="evidence" value="ECO:0007669"/>
    <property type="project" value="UniProtKB-SubCell"/>
</dbReference>
<evidence type="ECO:0000256" key="2">
    <source>
        <dbReference type="ARBA" id="ARBA00022723"/>
    </source>
</evidence>
<dbReference type="InterPro" id="IPR001510">
    <property type="entry name" value="Znf_PARP"/>
</dbReference>
<evidence type="ECO:0000313" key="8">
    <source>
        <dbReference type="EMBL" id="OEU20304.1"/>
    </source>
</evidence>
<feature type="compositionally biased region" description="Low complexity" evidence="6">
    <location>
        <begin position="385"/>
        <end position="397"/>
    </location>
</feature>
<dbReference type="GO" id="GO:0003677">
    <property type="term" value="F:DNA binding"/>
    <property type="evidence" value="ECO:0007669"/>
    <property type="project" value="InterPro"/>
</dbReference>